<dbReference type="EMBL" id="JAWDJW010010101">
    <property type="protein sequence ID" value="KAK3050652.1"/>
    <property type="molecule type" value="Genomic_DNA"/>
</dbReference>
<dbReference type="Proteomes" id="UP001186974">
    <property type="component" value="Unassembled WGS sequence"/>
</dbReference>
<comment type="caution">
    <text evidence="1">The sequence shown here is derived from an EMBL/GenBank/DDBJ whole genome shotgun (WGS) entry which is preliminary data.</text>
</comment>
<reference evidence="1" key="1">
    <citation type="submission" date="2024-09" db="EMBL/GenBank/DDBJ databases">
        <title>Black Yeasts Isolated from many extreme environments.</title>
        <authorList>
            <person name="Coleine C."/>
            <person name="Stajich J.E."/>
            <person name="Selbmann L."/>
        </authorList>
    </citation>
    <scope>NUCLEOTIDE SEQUENCE</scope>
    <source>
        <strain evidence="1">CCFEE 5737</strain>
    </source>
</reference>
<sequence>MDVTVATGALGTADTTWLIMELAAELAAADVATAEAGIVATIELTIETIGANWLATAVLDAAGKAPFDELAAGHPPKRPIPKISQTTELTMEVTVATGALGSADATWLTIELATNVAAGDEATAEAGTVATIELTTETMGATTTGVALLALIVGRAAEDATGVAQPPRRPIPRMLQTTEFTTEVTVATGAFGTAEATCSTIELAAEEAAAEEAMAEAGREMTIELTAETMGARLAGTDAALEATIGADSVLETIGVAAFEELEVAQPPSNPIPRISQTIELTTEVTVAAGALGIAEEI</sequence>
<evidence type="ECO:0000313" key="1">
    <source>
        <dbReference type="EMBL" id="KAK3050652.1"/>
    </source>
</evidence>
<proteinExistence type="predicted"/>
<gene>
    <name evidence="1" type="ORF">LTS18_012545</name>
</gene>
<protein>
    <submittedName>
        <fullName evidence="1">Uncharacterized protein</fullName>
    </submittedName>
</protein>
<organism evidence="1 2">
    <name type="scientific">Coniosporium uncinatum</name>
    <dbReference type="NCBI Taxonomy" id="93489"/>
    <lineage>
        <taxon>Eukaryota</taxon>
        <taxon>Fungi</taxon>
        <taxon>Dikarya</taxon>
        <taxon>Ascomycota</taxon>
        <taxon>Pezizomycotina</taxon>
        <taxon>Dothideomycetes</taxon>
        <taxon>Dothideomycetes incertae sedis</taxon>
        <taxon>Coniosporium</taxon>
    </lineage>
</organism>
<accession>A0ACC3CXV9</accession>
<keyword evidence="2" id="KW-1185">Reference proteome</keyword>
<name>A0ACC3CXV9_9PEZI</name>
<evidence type="ECO:0000313" key="2">
    <source>
        <dbReference type="Proteomes" id="UP001186974"/>
    </source>
</evidence>